<evidence type="ECO:0000256" key="3">
    <source>
        <dbReference type="ARBA" id="ARBA00022840"/>
    </source>
</evidence>
<dbReference type="Gene3D" id="3.40.50.20">
    <property type="match status" value="1"/>
</dbReference>
<evidence type="ECO:0000256" key="2">
    <source>
        <dbReference type="ARBA" id="ARBA00022741"/>
    </source>
</evidence>
<keyword evidence="2" id="KW-0547">Nucleotide-binding</keyword>
<keyword evidence="3" id="KW-0067">ATP-binding</keyword>
<dbReference type="GO" id="GO:0005524">
    <property type="term" value="F:ATP binding"/>
    <property type="evidence" value="ECO:0007669"/>
    <property type="project" value="UniProtKB-KW"/>
</dbReference>
<keyword evidence="6" id="KW-1185">Reference proteome</keyword>
<reference evidence="5 6" key="1">
    <citation type="submission" date="2018-11" db="EMBL/GenBank/DDBJ databases">
        <authorList>
            <consortium name="Pathogen Informatics"/>
        </authorList>
    </citation>
    <scope>NUCLEOTIDE SEQUENCE [LARGE SCALE GENOMIC DNA]</scope>
</reference>
<accession>A0A3P6TDR3</accession>
<evidence type="ECO:0000313" key="6">
    <source>
        <dbReference type="Proteomes" id="UP000281553"/>
    </source>
</evidence>
<evidence type="ECO:0000259" key="4">
    <source>
        <dbReference type="PROSITE" id="PS50979"/>
    </source>
</evidence>
<dbReference type="EMBL" id="UYRU01043655">
    <property type="protein sequence ID" value="VDK83217.1"/>
    <property type="molecule type" value="Genomic_DNA"/>
</dbReference>
<organism evidence="5 6">
    <name type="scientific">Dibothriocephalus latus</name>
    <name type="common">Fish tapeworm</name>
    <name type="synonym">Diphyllobothrium latum</name>
    <dbReference type="NCBI Taxonomy" id="60516"/>
    <lineage>
        <taxon>Eukaryota</taxon>
        <taxon>Metazoa</taxon>
        <taxon>Spiralia</taxon>
        <taxon>Lophotrochozoa</taxon>
        <taxon>Platyhelminthes</taxon>
        <taxon>Cestoda</taxon>
        <taxon>Eucestoda</taxon>
        <taxon>Diphyllobothriidea</taxon>
        <taxon>Diphyllobothriidae</taxon>
        <taxon>Dibothriocephalus</taxon>
    </lineage>
</organism>
<feature type="domain" description="Biotin carboxylation" evidence="4">
    <location>
        <begin position="1"/>
        <end position="126"/>
    </location>
</feature>
<dbReference type="InterPro" id="IPR016185">
    <property type="entry name" value="PreATP-grasp_dom_sf"/>
</dbReference>
<protein>
    <recommendedName>
        <fullName evidence="4">Biotin carboxylation domain-containing protein</fullName>
    </recommendedName>
</protein>
<gene>
    <name evidence="5" type="ORF">DILT_LOCUS3433</name>
</gene>
<dbReference type="InterPro" id="IPR011764">
    <property type="entry name" value="Biotin_carboxylation_dom"/>
</dbReference>
<dbReference type="PROSITE" id="PS50979">
    <property type="entry name" value="BC"/>
    <property type="match status" value="1"/>
</dbReference>
<dbReference type="Pfam" id="PF00289">
    <property type="entry name" value="Biotin_carb_N"/>
    <property type="match status" value="1"/>
</dbReference>
<dbReference type="OrthoDB" id="196847at2759"/>
<evidence type="ECO:0000256" key="1">
    <source>
        <dbReference type="ARBA" id="ARBA00022598"/>
    </source>
</evidence>
<name>A0A3P6TDR3_DIBLA</name>
<dbReference type="InterPro" id="IPR005481">
    <property type="entry name" value="BC-like_N"/>
</dbReference>
<keyword evidence="1" id="KW-0436">Ligase</keyword>
<dbReference type="GO" id="GO:0006094">
    <property type="term" value="P:gluconeogenesis"/>
    <property type="evidence" value="ECO:0007669"/>
    <property type="project" value="TreeGrafter"/>
</dbReference>
<dbReference type="PANTHER" id="PTHR43778:SF2">
    <property type="entry name" value="PYRUVATE CARBOXYLASE, MITOCHONDRIAL"/>
    <property type="match status" value="1"/>
</dbReference>
<evidence type="ECO:0000313" key="5">
    <source>
        <dbReference type="EMBL" id="VDK83217.1"/>
    </source>
</evidence>
<dbReference type="InterPro" id="IPR055268">
    <property type="entry name" value="PCB-like"/>
</dbReference>
<dbReference type="AlphaFoldDB" id="A0A3P6TDR3"/>
<sequence length="126" mass="14129">MGIRSVAIYSEQDKKMLHRTKADEAYLLQKARDPVAAYLNIHEIIEIAKRANVDAIHPGYGFLSERSEFAKACEDNNIIFIGPSSETVRKMGDKVVARQTALAAKVPVSCLFLFCLSTFLDYACWN</sequence>
<dbReference type="GO" id="GO:0005737">
    <property type="term" value="C:cytoplasm"/>
    <property type="evidence" value="ECO:0007669"/>
    <property type="project" value="TreeGrafter"/>
</dbReference>
<dbReference type="GO" id="GO:0004736">
    <property type="term" value="F:pyruvate carboxylase activity"/>
    <property type="evidence" value="ECO:0007669"/>
    <property type="project" value="TreeGrafter"/>
</dbReference>
<proteinExistence type="predicted"/>
<dbReference type="Proteomes" id="UP000281553">
    <property type="component" value="Unassembled WGS sequence"/>
</dbReference>
<dbReference type="PANTHER" id="PTHR43778">
    <property type="entry name" value="PYRUVATE CARBOXYLASE"/>
    <property type="match status" value="1"/>
</dbReference>
<dbReference type="SUPFAM" id="SSF52440">
    <property type="entry name" value="PreATP-grasp domain"/>
    <property type="match status" value="1"/>
</dbReference>